<dbReference type="RefSeq" id="WP_226584119.1">
    <property type="nucleotide sequence ID" value="NZ_BLAY01000059.1"/>
</dbReference>
<dbReference type="GO" id="GO:0016491">
    <property type="term" value="F:oxidoreductase activity"/>
    <property type="evidence" value="ECO:0007669"/>
    <property type="project" value="TreeGrafter"/>
</dbReference>
<evidence type="ECO:0000313" key="2">
    <source>
        <dbReference type="EMBL" id="GET39125.1"/>
    </source>
</evidence>
<dbReference type="Proteomes" id="UP001050975">
    <property type="component" value="Unassembled WGS sequence"/>
</dbReference>
<dbReference type="PANTHER" id="PTHR12463:SF1">
    <property type="entry name" value="2-OXOGLUTARATE AND FE-DEPENDENT OXYGENASE FAMILY PROTEIN"/>
    <property type="match status" value="1"/>
</dbReference>
<accession>A0AAV3XBD0</accession>
<dbReference type="EMBL" id="BLAY01000059">
    <property type="protein sequence ID" value="GET39125.1"/>
    <property type="molecule type" value="Genomic_DNA"/>
</dbReference>
<dbReference type="AlphaFoldDB" id="A0AAV3XBD0"/>
<reference evidence="2" key="1">
    <citation type="submission" date="2019-10" db="EMBL/GenBank/DDBJ databases">
        <title>Draft genome sequece of Microseira wollei NIES-4236.</title>
        <authorList>
            <person name="Yamaguchi H."/>
            <person name="Suzuki S."/>
            <person name="Kawachi M."/>
        </authorList>
    </citation>
    <scope>NUCLEOTIDE SEQUENCE</scope>
    <source>
        <strain evidence="2">NIES-4236</strain>
    </source>
</reference>
<dbReference type="GO" id="GO:0070988">
    <property type="term" value="P:demethylation"/>
    <property type="evidence" value="ECO:0007669"/>
    <property type="project" value="InterPro"/>
</dbReference>
<gene>
    <name evidence="2" type="ORF">MiSe_38890</name>
</gene>
<proteinExistence type="predicted"/>
<keyword evidence="3" id="KW-1185">Reference proteome</keyword>
<dbReference type="PROSITE" id="PS51471">
    <property type="entry name" value="FE2OG_OXY"/>
    <property type="match status" value="1"/>
</dbReference>
<feature type="domain" description="Fe2OG dioxygenase" evidence="1">
    <location>
        <begin position="90"/>
        <end position="192"/>
    </location>
</feature>
<evidence type="ECO:0000259" key="1">
    <source>
        <dbReference type="PROSITE" id="PS51471"/>
    </source>
</evidence>
<dbReference type="SUPFAM" id="SSF51197">
    <property type="entry name" value="Clavaminate synthase-like"/>
    <property type="match status" value="1"/>
</dbReference>
<dbReference type="Pfam" id="PF13532">
    <property type="entry name" value="2OG-FeII_Oxy_2"/>
    <property type="match status" value="1"/>
</dbReference>
<comment type="caution">
    <text evidence="2">The sequence shown here is derived from an EMBL/GenBank/DDBJ whole genome shotgun (WGS) entry which is preliminary data.</text>
</comment>
<dbReference type="InterPro" id="IPR027450">
    <property type="entry name" value="AlkB-like"/>
</dbReference>
<name>A0AAV3XBD0_9CYAN</name>
<dbReference type="InterPro" id="IPR037151">
    <property type="entry name" value="AlkB-like_sf"/>
</dbReference>
<dbReference type="PANTHER" id="PTHR12463">
    <property type="entry name" value="OXYGENASE-RELATED"/>
    <property type="match status" value="1"/>
</dbReference>
<sequence length="206" mass="24454">MQNNRDTELTQIPGMKYIPDYITEDEHDNLLEMIDRQTWLEDLKRRVQHYGYKYDYKKRSVNPSMYLGELPEWLLSIARRLYDNRILGKIPDQVIINEYQPGQGIADHVDCPRCFENTIISLSLVSTCIMQFSHVTTPEKIPILLYPRSLIVLQGQARYQWKHGIPARKIDKYGCREFVRTRRVSMTFRNISQPQNTSIRQLFQTK</sequence>
<dbReference type="GO" id="GO:0032451">
    <property type="term" value="F:demethylase activity"/>
    <property type="evidence" value="ECO:0007669"/>
    <property type="project" value="TreeGrafter"/>
</dbReference>
<protein>
    <submittedName>
        <fullName evidence="2">Oxidoreductase, 2OG-Fe(II) oxygenase family protein</fullName>
    </submittedName>
</protein>
<dbReference type="Gene3D" id="2.60.120.590">
    <property type="entry name" value="Alpha-ketoglutarate-dependent dioxygenase AlkB-like"/>
    <property type="match status" value="1"/>
</dbReference>
<evidence type="ECO:0000313" key="3">
    <source>
        <dbReference type="Proteomes" id="UP001050975"/>
    </source>
</evidence>
<organism evidence="2 3">
    <name type="scientific">Microseira wollei NIES-4236</name>
    <dbReference type="NCBI Taxonomy" id="2530354"/>
    <lineage>
        <taxon>Bacteria</taxon>
        <taxon>Bacillati</taxon>
        <taxon>Cyanobacteriota</taxon>
        <taxon>Cyanophyceae</taxon>
        <taxon>Oscillatoriophycideae</taxon>
        <taxon>Aerosakkonematales</taxon>
        <taxon>Aerosakkonemataceae</taxon>
        <taxon>Microseira</taxon>
    </lineage>
</organism>
<dbReference type="InterPro" id="IPR032857">
    <property type="entry name" value="ALKBH4"/>
</dbReference>
<dbReference type="InterPro" id="IPR005123">
    <property type="entry name" value="Oxoglu/Fe-dep_dioxygenase_dom"/>
</dbReference>